<evidence type="ECO:0000256" key="4">
    <source>
        <dbReference type="ARBA" id="ARBA00004496"/>
    </source>
</evidence>
<feature type="binding site" evidence="18">
    <location>
        <position position="158"/>
    </location>
    <ligand>
        <name>NAD(+)</name>
        <dbReference type="ChEBI" id="CHEBI:57540"/>
    </ligand>
</feature>
<keyword evidence="12 18" id="KW-0547">Nucleotide-binding</keyword>
<keyword evidence="13 18" id="KW-0862">Zinc</keyword>
<feature type="binding site" evidence="18">
    <location>
        <position position="191"/>
    </location>
    <ligand>
        <name>Zn(2+)</name>
        <dbReference type="ChEBI" id="CHEBI:29105"/>
    </ligand>
</feature>
<evidence type="ECO:0000256" key="12">
    <source>
        <dbReference type="ARBA" id="ARBA00022741"/>
    </source>
</evidence>
<dbReference type="Proteomes" id="UP000246132">
    <property type="component" value="Unassembled WGS sequence"/>
</dbReference>
<dbReference type="GO" id="GO:0008652">
    <property type="term" value="P:amino acid biosynthetic process"/>
    <property type="evidence" value="ECO:0007669"/>
    <property type="project" value="UniProtKB-KW"/>
</dbReference>
<dbReference type="Pfam" id="PF01761">
    <property type="entry name" value="DHQ_synthase"/>
    <property type="match status" value="1"/>
</dbReference>
<keyword evidence="22" id="KW-1185">Reference proteome</keyword>
<evidence type="ECO:0000256" key="18">
    <source>
        <dbReference type="HAMAP-Rule" id="MF_00110"/>
    </source>
</evidence>
<evidence type="ECO:0000256" key="15">
    <source>
        <dbReference type="ARBA" id="ARBA00023141"/>
    </source>
</evidence>
<dbReference type="HAMAP" id="MF_00110">
    <property type="entry name" value="DHQ_synthase"/>
    <property type="match status" value="1"/>
</dbReference>
<feature type="domain" description="3-dehydroquinate synthase C-terminal" evidence="20">
    <location>
        <begin position="188"/>
        <end position="337"/>
    </location>
</feature>
<comment type="cofactor">
    <cofactor evidence="18">
        <name>Co(2+)</name>
        <dbReference type="ChEBI" id="CHEBI:48828"/>
    </cofactor>
    <cofactor evidence="18">
        <name>Zn(2+)</name>
        <dbReference type="ChEBI" id="CHEBI:29105"/>
    </cofactor>
    <text evidence="18">Binds 1 divalent metal cation per subunit. Can use either Co(2+) or Zn(2+).</text>
</comment>
<dbReference type="PIRSF" id="PIRSF001455">
    <property type="entry name" value="DHQ_synth"/>
    <property type="match status" value="1"/>
</dbReference>
<evidence type="ECO:0000256" key="1">
    <source>
        <dbReference type="ARBA" id="ARBA00001393"/>
    </source>
</evidence>
<feature type="binding site" evidence="18">
    <location>
        <begin position="136"/>
        <end position="137"/>
    </location>
    <ligand>
        <name>NAD(+)</name>
        <dbReference type="ChEBI" id="CHEBI:57540"/>
    </ligand>
</feature>
<keyword evidence="11 18" id="KW-0479">Metal-binding</keyword>
<evidence type="ECO:0000259" key="19">
    <source>
        <dbReference type="Pfam" id="PF01761"/>
    </source>
</evidence>
<dbReference type="EMBL" id="QFWV02000004">
    <property type="protein sequence ID" value="RKF07352.1"/>
    <property type="molecule type" value="Genomic_DNA"/>
</dbReference>
<protein>
    <recommendedName>
        <fullName evidence="8 18">3-dehydroquinate synthase</fullName>
        <shortName evidence="18">DHQS</shortName>
        <ecNumber evidence="7 18">4.2.3.4</ecNumber>
    </recommendedName>
</protein>
<comment type="pathway">
    <text evidence="5 18">Metabolic intermediate biosynthesis; chorismate biosynthesis; chorismate from D-erythrose 4-phosphate and phosphoenolpyruvate: step 2/7.</text>
</comment>
<comment type="subcellular location">
    <subcellularLocation>
        <location evidence="4 18">Cytoplasm</location>
    </subcellularLocation>
</comment>
<dbReference type="EC" id="4.2.3.4" evidence="7 18"/>
<dbReference type="Pfam" id="PF24621">
    <property type="entry name" value="DHQS_C"/>
    <property type="match status" value="1"/>
</dbReference>
<dbReference type="UniPathway" id="UPA00053">
    <property type="reaction ID" value="UER00085"/>
</dbReference>
<evidence type="ECO:0000256" key="10">
    <source>
        <dbReference type="ARBA" id="ARBA00022605"/>
    </source>
</evidence>
<dbReference type="GO" id="GO:0003856">
    <property type="term" value="F:3-dehydroquinate synthase activity"/>
    <property type="evidence" value="ECO:0007669"/>
    <property type="project" value="UniProtKB-UniRule"/>
</dbReference>
<keyword evidence="15 18" id="KW-0057">Aromatic amino acid biosynthesis</keyword>
<dbReference type="GO" id="GO:0005737">
    <property type="term" value="C:cytoplasm"/>
    <property type="evidence" value="ECO:0007669"/>
    <property type="project" value="UniProtKB-SubCell"/>
</dbReference>
<dbReference type="OrthoDB" id="9806583at2"/>
<evidence type="ECO:0000256" key="5">
    <source>
        <dbReference type="ARBA" id="ARBA00004661"/>
    </source>
</evidence>
<evidence type="ECO:0000256" key="2">
    <source>
        <dbReference type="ARBA" id="ARBA00001911"/>
    </source>
</evidence>
<gene>
    <name evidence="18" type="primary">aroB</name>
    <name evidence="21" type="ORF">DEM25_005920</name>
</gene>
<evidence type="ECO:0000256" key="7">
    <source>
        <dbReference type="ARBA" id="ARBA00013031"/>
    </source>
</evidence>
<comment type="caution">
    <text evidence="18">Lacks conserved residue(s) required for the propagation of feature annotation.</text>
</comment>
<dbReference type="InterPro" id="IPR016037">
    <property type="entry name" value="DHQ_synth_AroB"/>
</dbReference>
<keyword evidence="16 18" id="KW-0456">Lyase</keyword>
<keyword evidence="10 18" id="KW-0028">Amino-acid biosynthesis</keyword>
<dbReference type="PANTHER" id="PTHR43622:SF7">
    <property type="entry name" value="3-DEHYDROQUINATE SYNTHASE, CHLOROPLASTIC"/>
    <property type="match status" value="1"/>
</dbReference>
<keyword evidence="9 18" id="KW-0963">Cytoplasm</keyword>
<feature type="binding site" evidence="18">
    <location>
        <position position="272"/>
    </location>
    <ligand>
        <name>Zn(2+)</name>
        <dbReference type="ChEBI" id="CHEBI:29105"/>
    </ligand>
</feature>
<dbReference type="CDD" id="cd08195">
    <property type="entry name" value="DHQS"/>
    <property type="match status" value="1"/>
</dbReference>
<evidence type="ECO:0000256" key="9">
    <source>
        <dbReference type="ARBA" id="ARBA00022490"/>
    </source>
</evidence>
<dbReference type="FunFam" id="3.40.50.1970:FF:000001">
    <property type="entry name" value="3-dehydroquinate synthase"/>
    <property type="match status" value="1"/>
</dbReference>
<feature type="domain" description="3-dehydroquinate synthase N-terminal" evidence="19">
    <location>
        <begin position="74"/>
        <end position="186"/>
    </location>
</feature>
<evidence type="ECO:0000256" key="3">
    <source>
        <dbReference type="ARBA" id="ARBA00003485"/>
    </source>
</evidence>
<dbReference type="SUPFAM" id="SSF56796">
    <property type="entry name" value="Dehydroquinate synthase-like"/>
    <property type="match status" value="1"/>
</dbReference>
<dbReference type="GO" id="GO:0000166">
    <property type="term" value="F:nucleotide binding"/>
    <property type="evidence" value="ECO:0007669"/>
    <property type="project" value="UniProtKB-KW"/>
</dbReference>
<proteinExistence type="inferred from homology"/>
<sequence>MIDETLHQTVRVDLGERAYDIVIGPGVLAETGTYLATLAPGTRCAVVTDENVAALHLDAVRASLSGAGFEPGTLVLPAGEATKDFGHLRQTVEALLDARLERGDLVVALGGGVIGDLTGFAAAVTRRGMGFVQIPTSLLAQVDSSVGGKTGINAPQGKNLVGAFYQPRIVIADTAVLDTLPVREFRAGYAEVAKYGLINDAPFFSWLEDNLDAITAGGPARTQAIAASCRAKAAIVARDEREAGERALLNLGHTFGHALEGITGYRSDVLVHGEGVAIGLVLAHAFSARMNLCSPDDVKRVTAHLETAGLPTDLTPVRAHVPDADALMDFIAQDKKVSRGALTFILTRGIGEAFIADDVPASEVRAFLQQMLES</sequence>
<dbReference type="InterPro" id="IPR030960">
    <property type="entry name" value="DHQS/DOIS_N"/>
</dbReference>
<dbReference type="NCBIfam" id="TIGR01357">
    <property type="entry name" value="aroB"/>
    <property type="match status" value="1"/>
</dbReference>
<evidence type="ECO:0000313" key="21">
    <source>
        <dbReference type="EMBL" id="RKF07352.1"/>
    </source>
</evidence>
<evidence type="ECO:0000256" key="14">
    <source>
        <dbReference type="ARBA" id="ARBA00023027"/>
    </source>
</evidence>
<comment type="similarity">
    <text evidence="6 18">Belongs to the sugar phosphate cyclases superfamily. Dehydroquinate synthase family.</text>
</comment>
<dbReference type="GO" id="GO:0046872">
    <property type="term" value="F:metal ion binding"/>
    <property type="evidence" value="ECO:0007669"/>
    <property type="project" value="UniProtKB-KW"/>
</dbReference>
<evidence type="ECO:0000256" key="17">
    <source>
        <dbReference type="ARBA" id="ARBA00023285"/>
    </source>
</evidence>
<evidence type="ECO:0000256" key="16">
    <source>
        <dbReference type="ARBA" id="ARBA00023239"/>
    </source>
</evidence>
<comment type="function">
    <text evidence="3 18">Catalyzes the conversion of 3-deoxy-D-arabino-heptulosonate 7-phosphate (DAHP) to dehydroquinate (DHQ).</text>
</comment>
<dbReference type="Gene3D" id="1.20.1090.10">
    <property type="entry name" value="Dehydroquinate synthase-like - alpha domain"/>
    <property type="match status" value="1"/>
</dbReference>
<dbReference type="AlphaFoldDB" id="A0A3A8AAJ4"/>
<feature type="binding site" evidence="18">
    <location>
        <position position="149"/>
    </location>
    <ligand>
        <name>NAD(+)</name>
        <dbReference type="ChEBI" id="CHEBI:57540"/>
    </ligand>
</feature>
<dbReference type="RefSeq" id="WP_109768954.1">
    <property type="nucleotide sequence ID" value="NZ_CP159474.1"/>
</dbReference>
<feature type="binding site" evidence="18">
    <location>
        <begin position="112"/>
        <end position="116"/>
    </location>
    <ligand>
        <name>NAD(+)</name>
        <dbReference type="ChEBI" id="CHEBI:57540"/>
    </ligand>
</feature>
<dbReference type="InterPro" id="IPR056179">
    <property type="entry name" value="DHQS_C"/>
</dbReference>
<evidence type="ECO:0000256" key="11">
    <source>
        <dbReference type="ARBA" id="ARBA00022723"/>
    </source>
</evidence>
<comment type="cofactor">
    <cofactor evidence="2 18">
        <name>NAD(+)</name>
        <dbReference type="ChEBI" id="CHEBI:57540"/>
    </cofactor>
</comment>
<dbReference type="GO" id="GO:0009073">
    <property type="term" value="P:aromatic amino acid family biosynthetic process"/>
    <property type="evidence" value="ECO:0007669"/>
    <property type="project" value="UniProtKB-KW"/>
</dbReference>
<accession>A0A3A8AAJ4</accession>
<dbReference type="GO" id="GO:0009423">
    <property type="term" value="P:chorismate biosynthetic process"/>
    <property type="evidence" value="ECO:0007669"/>
    <property type="project" value="UniProtKB-UniRule"/>
</dbReference>
<evidence type="ECO:0000256" key="13">
    <source>
        <dbReference type="ARBA" id="ARBA00022833"/>
    </source>
</evidence>
<evidence type="ECO:0000256" key="6">
    <source>
        <dbReference type="ARBA" id="ARBA00005412"/>
    </source>
</evidence>
<reference evidence="21 22" key="1">
    <citation type="journal article" date="2018" name="Int. J. Syst. Bacteriol.">
        <title>Oceaniradius stylonemae gen. nov., sp. nov., isolated from a red alga, Stylonema cornu-cervi.</title>
        <authorList>
            <person name="Jeong S."/>
        </authorList>
    </citation>
    <scope>NUCLEOTIDE SEQUENCE [LARGE SCALE GENOMIC DNA]</scope>
    <source>
        <strain evidence="21 22">StC1</strain>
    </source>
</reference>
<keyword evidence="14 18" id="KW-0520">NAD</keyword>
<feature type="binding site" evidence="18">
    <location>
        <position position="253"/>
    </location>
    <ligand>
        <name>Zn(2+)</name>
        <dbReference type="ChEBI" id="CHEBI:29105"/>
    </ligand>
</feature>
<keyword evidence="17 18" id="KW-0170">Cobalt</keyword>
<dbReference type="PANTHER" id="PTHR43622">
    <property type="entry name" value="3-DEHYDROQUINATE SYNTHASE"/>
    <property type="match status" value="1"/>
</dbReference>
<comment type="caution">
    <text evidence="21">The sequence shown here is derived from an EMBL/GenBank/DDBJ whole genome shotgun (WGS) entry which is preliminary data.</text>
</comment>
<organism evidence="21 22">
    <name type="scientific">Oceaniradius stylonematis</name>
    <dbReference type="NCBI Taxonomy" id="2184161"/>
    <lineage>
        <taxon>Bacteria</taxon>
        <taxon>Pseudomonadati</taxon>
        <taxon>Pseudomonadota</taxon>
        <taxon>Alphaproteobacteria</taxon>
        <taxon>Hyphomicrobiales</taxon>
        <taxon>Ahrensiaceae</taxon>
        <taxon>Oceaniradius</taxon>
    </lineage>
</organism>
<evidence type="ECO:0000313" key="22">
    <source>
        <dbReference type="Proteomes" id="UP000246132"/>
    </source>
</evidence>
<name>A0A3A8AAJ4_9HYPH</name>
<comment type="catalytic activity">
    <reaction evidence="1 18">
        <text>7-phospho-2-dehydro-3-deoxy-D-arabino-heptonate = 3-dehydroquinate + phosphate</text>
        <dbReference type="Rhea" id="RHEA:21968"/>
        <dbReference type="ChEBI" id="CHEBI:32364"/>
        <dbReference type="ChEBI" id="CHEBI:43474"/>
        <dbReference type="ChEBI" id="CHEBI:58394"/>
        <dbReference type="EC" id="4.2.3.4"/>
    </reaction>
</comment>
<evidence type="ECO:0000259" key="20">
    <source>
        <dbReference type="Pfam" id="PF24621"/>
    </source>
</evidence>
<dbReference type="InterPro" id="IPR030963">
    <property type="entry name" value="DHQ_synth_fam"/>
</dbReference>
<evidence type="ECO:0000256" key="8">
    <source>
        <dbReference type="ARBA" id="ARBA00017684"/>
    </source>
</evidence>
<dbReference type="InterPro" id="IPR050071">
    <property type="entry name" value="Dehydroquinate_synthase"/>
</dbReference>
<dbReference type="Gene3D" id="3.40.50.1970">
    <property type="match status" value="1"/>
</dbReference>